<evidence type="ECO:0000256" key="1">
    <source>
        <dbReference type="SAM" id="MobiDB-lite"/>
    </source>
</evidence>
<dbReference type="Proteomes" id="UP000249130">
    <property type="component" value="Unassembled WGS sequence"/>
</dbReference>
<gene>
    <name evidence="3" type="ORF">CH341_21245</name>
</gene>
<dbReference type="RefSeq" id="WP_111421001.1">
    <property type="nucleotide sequence ID" value="NZ_NPEX01000181.1"/>
</dbReference>
<evidence type="ECO:0000313" key="3">
    <source>
        <dbReference type="EMBL" id="RAI41646.1"/>
    </source>
</evidence>
<protein>
    <recommendedName>
        <fullName evidence="2">TIR domain-containing protein</fullName>
    </recommendedName>
</protein>
<dbReference type="OrthoDB" id="8447422at2"/>
<organism evidence="3 4">
    <name type="scientific">Rhodoplanes roseus</name>
    <dbReference type="NCBI Taxonomy" id="29409"/>
    <lineage>
        <taxon>Bacteria</taxon>
        <taxon>Pseudomonadati</taxon>
        <taxon>Pseudomonadota</taxon>
        <taxon>Alphaproteobacteria</taxon>
        <taxon>Hyphomicrobiales</taxon>
        <taxon>Nitrobacteraceae</taxon>
        <taxon>Rhodoplanes</taxon>
    </lineage>
</organism>
<feature type="domain" description="TIR" evidence="2">
    <location>
        <begin position="22"/>
        <end position="112"/>
    </location>
</feature>
<proteinExistence type="predicted"/>
<dbReference type="InterPro" id="IPR000157">
    <property type="entry name" value="TIR_dom"/>
</dbReference>
<dbReference type="Gene3D" id="3.40.50.10140">
    <property type="entry name" value="Toll/interleukin-1 receptor homology (TIR) domain"/>
    <property type="match status" value="1"/>
</dbReference>
<keyword evidence="4" id="KW-1185">Reference proteome</keyword>
<evidence type="ECO:0000313" key="4">
    <source>
        <dbReference type="Proteomes" id="UP000249130"/>
    </source>
</evidence>
<dbReference type="AlphaFoldDB" id="A0A327KUA6"/>
<dbReference type="SUPFAM" id="SSF52200">
    <property type="entry name" value="Toll/Interleukin receptor TIR domain"/>
    <property type="match status" value="1"/>
</dbReference>
<evidence type="ECO:0000259" key="2">
    <source>
        <dbReference type="Pfam" id="PF13676"/>
    </source>
</evidence>
<reference evidence="3 4" key="1">
    <citation type="submission" date="2017-07" db="EMBL/GenBank/DDBJ databases">
        <title>Draft Genome Sequences of Select Purple Nonsulfur Bacteria.</title>
        <authorList>
            <person name="Lasarre B."/>
            <person name="Mckinlay J.B."/>
        </authorList>
    </citation>
    <scope>NUCLEOTIDE SEQUENCE [LARGE SCALE GENOMIC DNA]</scope>
    <source>
        <strain evidence="3 4">DSM 5909</strain>
    </source>
</reference>
<name>A0A327KUA6_9BRAD</name>
<sequence length="519" mass="57465">MMPKAKKPRSHPRPARSREVGIFISYASEDQDLAKDVNQELRKLFPRGIRIFFDRASLDAGSEFKDAIDAALDTSDILLILFSDQTKPSYSFTGYEAGFFSASKTKRPSLIPGVERVIIPFCIGSKAPAVTFNLQHINIDPDQVISLVEDPASFMRNEPKPLDDDNPVLRLLTRIAEIVGQAWDLGDRDAIRDNIRYAADRLYLRLFKYLQNRKCQEDIPERKVIIRTGPPAASRAELLANATVELEGGSFSLFGISEIPTRSFGWSQFLGMIVPRELASAWAEGLKLMVTAALERDFEDNYHVVASLRGDKAFRLFVSRVVTFYNGSTEIHVYVVEMKSKDYGDEITTRLLKGISVGLRFRFLVLEEQSPFTVAKLSYPVVKMKPAVTELLSQIRVVLRESREARLDEPDILARIFGGDGPAIVKRNLDTWNGTLAALEKAAHALLAASDADADPVKATFIAALRDFAEKTDAMNREFTARALQALADEIGDITGGTAQGHARAVTPAAEAGRAKKAG</sequence>
<dbReference type="Pfam" id="PF13676">
    <property type="entry name" value="TIR_2"/>
    <property type="match status" value="1"/>
</dbReference>
<feature type="region of interest" description="Disordered" evidence="1">
    <location>
        <begin position="499"/>
        <end position="519"/>
    </location>
</feature>
<dbReference type="EMBL" id="NPEX01000181">
    <property type="protein sequence ID" value="RAI41646.1"/>
    <property type="molecule type" value="Genomic_DNA"/>
</dbReference>
<accession>A0A327KUA6</accession>
<comment type="caution">
    <text evidence="3">The sequence shown here is derived from an EMBL/GenBank/DDBJ whole genome shotgun (WGS) entry which is preliminary data.</text>
</comment>
<dbReference type="InterPro" id="IPR035897">
    <property type="entry name" value="Toll_tir_struct_dom_sf"/>
</dbReference>
<dbReference type="GO" id="GO:0007165">
    <property type="term" value="P:signal transduction"/>
    <property type="evidence" value="ECO:0007669"/>
    <property type="project" value="InterPro"/>
</dbReference>